<feature type="transmembrane region" description="Helical" evidence="2">
    <location>
        <begin position="278"/>
        <end position="302"/>
    </location>
</feature>
<gene>
    <name evidence="4" type="ordered locus">AciX9_0262</name>
</gene>
<dbReference type="Pfam" id="PF01476">
    <property type="entry name" value="LysM"/>
    <property type="match status" value="1"/>
</dbReference>
<name>E8WW30_GRATM</name>
<feature type="compositionally biased region" description="Low complexity" evidence="1">
    <location>
        <begin position="78"/>
        <end position="87"/>
    </location>
</feature>
<proteinExistence type="predicted"/>
<dbReference type="PaxDb" id="1198114-AciX9_0262"/>
<accession>E8WW30</accession>
<dbReference type="Proteomes" id="UP000000343">
    <property type="component" value="Chromosome"/>
</dbReference>
<evidence type="ECO:0000313" key="4">
    <source>
        <dbReference type="EMBL" id="ADW67336.1"/>
    </source>
</evidence>
<dbReference type="AlphaFoldDB" id="E8WW30"/>
<dbReference type="HOGENOM" id="CLU_789327_0_0_0"/>
<feature type="transmembrane region" description="Helical" evidence="2">
    <location>
        <begin position="322"/>
        <end position="338"/>
    </location>
</feature>
<evidence type="ECO:0000259" key="3">
    <source>
        <dbReference type="PROSITE" id="PS51782"/>
    </source>
</evidence>
<feature type="domain" description="LysM" evidence="3">
    <location>
        <begin position="10"/>
        <end position="57"/>
    </location>
</feature>
<dbReference type="PROSITE" id="PS51782">
    <property type="entry name" value="LYSM"/>
    <property type="match status" value="1"/>
</dbReference>
<dbReference type="EMBL" id="CP002480">
    <property type="protein sequence ID" value="ADW67336.1"/>
    <property type="molecule type" value="Genomic_DNA"/>
</dbReference>
<feature type="compositionally biased region" description="Pro residues" evidence="1">
    <location>
        <begin position="88"/>
        <end position="98"/>
    </location>
</feature>
<keyword evidence="5" id="KW-1185">Reference proteome</keyword>
<keyword evidence="2" id="KW-1133">Transmembrane helix</keyword>
<organism evidence="5">
    <name type="scientific">Granulicella tundricola (strain ATCC BAA-1859 / DSM 23138 / MP5ACTX9)</name>
    <dbReference type="NCBI Taxonomy" id="1198114"/>
    <lineage>
        <taxon>Bacteria</taxon>
        <taxon>Pseudomonadati</taxon>
        <taxon>Acidobacteriota</taxon>
        <taxon>Terriglobia</taxon>
        <taxon>Terriglobales</taxon>
        <taxon>Acidobacteriaceae</taxon>
        <taxon>Granulicella</taxon>
    </lineage>
</organism>
<dbReference type="KEGG" id="acm:AciX9_0262"/>
<dbReference type="STRING" id="1198114.AciX9_0262"/>
<evidence type="ECO:0000256" key="1">
    <source>
        <dbReference type="SAM" id="MobiDB-lite"/>
    </source>
</evidence>
<evidence type="ECO:0000313" key="5">
    <source>
        <dbReference type="Proteomes" id="UP000000343"/>
    </source>
</evidence>
<keyword evidence="2" id="KW-0472">Membrane</keyword>
<keyword evidence="2" id="KW-0812">Transmembrane</keyword>
<dbReference type="Gene3D" id="3.10.350.10">
    <property type="entry name" value="LysM domain"/>
    <property type="match status" value="1"/>
</dbReference>
<feature type="region of interest" description="Disordered" evidence="1">
    <location>
        <begin position="63"/>
        <end position="102"/>
    </location>
</feature>
<sequence length="351" mass="37496">MSETTFPRFKRYRVKRGDTLWKIANHAYGHGDLWPGISYANHLKRGKPIAIGLDLIIPPAGSARHRAASKPESQPTASVTPVTKTLTPPLPPPPPSPMPVHDHATEKLNEATRSGPFEHARPVLFPAFKYELAGVIAQTETPVAELKLSLKGEVTLQKEGVITGGLTLTKEGMESEYKKEADGVFKDLFTKSTASVKDGKAEVALAVGSTIRSGDKVLATTEFALVPPNGFKYTYQGQKIKGTYHGFEFEGVVGYELEVKVKGGLPPEPKKFEIHVPVWTKVLGIAMVIGAAICYLAGGVVVVADAVKDFFTAGAGLVETPLSYAAALALFASGAAMWHHGSAKVSGKEGI</sequence>
<dbReference type="eggNOG" id="COG1652">
    <property type="taxonomic scope" value="Bacteria"/>
</dbReference>
<dbReference type="SUPFAM" id="SSF54106">
    <property type="entry name" value="LysM domain"/>
    <property type="match status" value="1"/>
</dbReference>
<evidence type="ECO:0000256" key="2">
    <source>
        <dbReference type="SAM" id="Phobius"/>
    </source>
</evidence>
<protein>
    <submittedName>
        <fullName evidence="4">Peptidoglycan-binding lysin domain protein</fullName>
    </submittedName>
</protein>
<dbReference type="CDD" id="cd00118">
    <property type="entry name" value="LysM"/>
    <property type="match status" value="1"/>
</dbReference>
<dbReference type="OrthoDB" id="117366at2"/>
<dbReference type="RefSeq" id="WP_013578664.1">
    <property type="nucleotide sequence ID" value="NC_015064.1"/>
</dbReference>
<dbReference type="InterPro" id="IPR036779">
    <property type="entry name" value="LysM_dom_sf"/>
</dbReference>
<reference evidence="5" key="1">
    <citation type="submission" date="2011-01" db="EMBL/GenBank/DDBJ databases">
        <title>Complete sequence of chromosome of Acidobacterium sp. MP5ACTX9.</title>
        <authorList>
            <consortium name="US DOE Joint Genome Institute"/>
            <person name="Lucas S."/>
            <person name="Copeland A."/>
            <person name="Lapidus A."/>
            <person name="Cheng J.-F."/>
            <person name="Goodwin L."/>
            <person name="Pitluck S."/>
            <person name="Teshima H."/>
            <person name="Detter J.C."/>
            <person name="Han C."/>
            <person name="Tapia R."/>
            <person name="Land M."/>
            <person name="Hauser L."/>
            <person name="Kyrpides N."/>
            <person name="Ivanova N."/>
            <person name="Ovchinnikova G."/>
            <person name="Pagani I."/>
            <person name="Rawat S.R."/>
            <person name="Mannisto M."/>
            <person name="Haggblom M.M."/>
            <person name="Woyke T."/>
        </authorList>
    </citation>
    <scope>NUCLEOTIDE SEQUENCE [LARGE SCALE GENOMIC DNA]</scope>
    <source>
        <strain evidence="5">MP5ACTX9</strain>
    </source>
</reference>
<dbReference type="InterPro" id="IPR018392">
    <property type="entry name" value="LysM"/>
</dbReference>